<feature type="transmembrane region" description="Helical" evidence="1">
    <location>
        <begin position="190"/>
        <end position="214"/>
    </location>
</feature>
<dbReference type="SUPFAM" id="SSF81321">
    <property type="entry name" value="Family A G protein-coupled receptor-like"/>
    <property type="match status" value="1"/>
</dbReference>
<feature type="non-terminal residue" evidence="2">
    <location>
        <position position="325"/>
    </location>
</feature>
<name>A0AAN4ZAK4_9BILA</name>
<evidence type="ECO:0000256" key="1">
    <source>
        <dbReference type="SAM" id="Phobius"/>
    </source>
</evidence>
<comment type="caution">
    <text evidence="2">The sequence shown here is derived from an EMBL/GenBank/DDBJ whole genome shotgun (WGS) entry which is preliminary data.</text>
</comment>
<dbReference type="PANTHER" id="PTHR45907:SF16">
    <property type="entry name" value="SERPENTINE RECEPTOR, CLASS J"/>
    <property type="match status" value="1"/>
</dbReference>
<evidence type="ECO:0008006" key="4">
    <source>
        <dbReference type="Google" id="ProtNLM"/>
    </source>
</evidence>
<dbReference type="EMBL" id="BTRK01000002">
    <property type="protein sequence ID" value="GMR35023.1"/>
    <property type="molecule type" value="Genomic_DNA"/>
</dbReference>
<keyword evidence="1" id="KW-0472">Membrane</keyword>
<proteinExistence type="predicted"/>
<organism evidence="2 3">
    <name type="scientific">Pristionchus mayeri</name>
    <dbReference type="NCBI Taxonomy" id="1317129"/>
    <lineage>
        <taxon>Eukaryota</taxon>
        <taxon>Metazoa</taxon>
        <taxon>Ecdysozoa</taxon>
        <taxon>Nematoda</taxon>
        <taxon>Chromadorea</taxon>
        <taxon>Rhabditida</taxon>
        <taxon>Rhabditina</taxon>
        <taxon>Diplogasteromorpha</taxon>
        <taxon>Diplogasteroidea</taxon>
        <taxon>Neodiplogasteridae</taxon>
        <taxon>Pristionchus</taxon>
    </lineage>
</organism>
<feature type="transmembrane region" description="Helical" evidence="1">
    <location>
        <begin position="235"/>
        <end position="255"/>
    </location>
</feature>
<dbReference type="Pfam" id="PF10326">
    <property type="entry name" value="7TM_GPCR_Str"/>
    <property type="match status" value="1"/>
</dbReference>
<evidence type="ECO:0000313" key="2">
    <source>
        <dbReference type="EMBL" id="GMR35023.1"/>
    </source>
</evidence>
<accession>A0AAN4ZAK4</accession>
<feature type="transmembrane region" description="Helical" evidence="1">
    <location>
        <begin position="86"/>
        <end position="106"/>
    </location>
</feature>
<feature type="transmembrane region" description="Helical" evidence="1">
    <location>
        <begin position="50"/>
        <end position="74"/>
    </location>
</feature>
<evidence type="ECO:0000313" key="3">
    <source>
        <dbReference type="Proteomes" id="UP001328107"/>
    </source>
</evidence>
<reference evidence="3" key="1">
    <citation type="submission" date="2022-10" db="EMBL/GenBank/DDBJ databases">
        <title>Genome assembly of Pristionchus species.</title>
        <authorList>
            <person name="Yoshida K."/>
            <person name="Sommer R.J."/>
        </authorList>
    </citation>
    <scope>NUCLEOTIDE SEQUENCE [LARGE SCALE GENOMIC DNA]</scope>
    <source>
        <strain evidence="3">RS5460</strain>
    </source>
</reference>
<keyword evidence="3" id="KW-1185">Reference proteome</keyword>
<gene>
    <name evidence="2" type="ORF">PMAYCL1PPCAC_05218</name>
</gene>
<dbReference type="PANTHER" id="PTHR45907">
    <property type="entry name" value="SERPENTINE RECEPTOR, CLASS J"/>
    <property type="match status" value="1"/>
</dbReference>
<dbReference type="AlphaFoldDB" id="A0AAN4ZAK4"/>
<dbReference type="InterPro" id="IPR019428">
    <property type="entry name" value="7TM_GPCR_serpentine_rcpt_Str"/>
</dbReference>
<feature type="non-terminal residue" evidence="2">
    <location>
        <position position="1"/>
    </location>
</feature>
<feature type="transmembrane region" description="Helical" evidence="1">
    <location>
        <begin position="6"/>
        <end position="29"/>
    </location>
</feature>
<keyword evidence="1" id="KW-0812">Transmembrane</keyword>
<feature type="transmembrane region" description="Helical" evidence="1">
    <location>
        <begin position="126"/>
        <end position="148"/>
    </location>
</feature>
<dbReference type="Proteomes" id="UP001328107">
    <property type="component" value="Unassembled WGS sequence"/>
</dbReference>
<keyword evidence="1" id="KW-1133">Transmembrane helix</keyword>
<feature type="transmembrane region" description="Helical" evidence="1">
    <location>
        <begin position="275"/>
        <end position="294"/>
    </location>
</feature>
<sequence length="325" mass="37209">LSFLDVADFIVDAHLGGGVLLNALLFYVVRRFSRSSVGTYKNLLATFAAYDVFLSLLHLALQPAAVITGTTFGVVTDTKYEDRKLTSIYCACFTVPFALMNIHFIYRFWSVRSPHLIALFSSPKFVALISMWPIAEFVVWYLLCFYALTGDVDEVGTRILRDEYARRYGKVLNDGWIVMNYWEHGFSPRLFSAMLAFDVIIFASFTGAISLGILTFYHIRKSEKISTQAHALQRTLFIAVCAQTFVPLVFVYVPYYCVINFAFFNIPFTFVDDAWMRMTACFPAWDAVIIIMLIRDYRDGLLSMFRKKKAVSMKETTWRTVSTVV</sequence>
<dbReference type="InterPro" id="IPR019423">
    <property type="entry name" value="7TM_GPCR_serpentine_rcpt_Srj"/>
</dbReference>
<protein>
    <recommendedName>
        <fullName evidence="4">G protein-coupled receptor</fullName>
    </recommendedName>
</protein>